<dbReference type="EMBL" id="JAQQWM010000002">
    <property type="protein sequence ID" value="KAK8076891.1"/>
    <property type="molecule type" value="Genomic_DNA"/>
</dbReference>
<accession>A0ABR1W063</accession>
<keyword evidence="2" id="KW-1185">Reference proteome</keyword>
<reference evidence="1 2" key="1">
    <citation type="submission" date="2023-01" db="EMBL/GenBank/DDBJ databases">
        <title>Analysis of 21 Apiospora genomes using comparative genomics revels a genus with tremendous synthesis potential of carbohydrate active enzymes and secondary metabolites.</title>
        <authorList>
            <person name="Sorensen T."/>
        </authorList>
    </citation>
    <scope>NUCLEOTIDE SEQUENCE [LARGE SCALE GENOMIC DNA]</scope>
    <source>
        <strain evidence="1 2">CBS 83171</strain>
    </source>
</reference>
<comment type="caution">
    <text evidence="1">The sequence shown here is derived from an EMBL/GenBank/DDBJ whole genome shotgun (WGS) entry which is preliminary data.</text>
</comment>
<organism evidence="1 2">
    <name type="scientific">Apiospora saccharicola</name>
    <dbReference type="NCBI Taxonomy" id="335842"/>
    <lineage>
        <taxon>Eukaryota</taxon>
        <taxon>Fungi</taxon>
        <taxon>Dikarya</taxon>
        <taxon>Ascomycota</taxon>
        <taxon>Pezizomycotina</taxon>
        <taxon>Sordariomycetes</taxon>
        <taxon>Xylariomycetidae</taxon>
        <taxon>Amphisphaeriales</taxon>
        <taxon>Apiosporaceae</taxon>
        <taxon>Apiospora</taxon>
    </lineage>
</organism>
<evidence type="ECO:0000313" key="1">
    <source>
        <dbReference type="EMBL" id="KAK8076891.1"/>
    </source>
</evidence>
<protein>
    <submittedName>
        <fullName evidence="1">Uncharacterized protein</fullName>
    </submittedName>
</protein>
<sequence length="123" mass="13394">MLLNIYDGKFWSTQALFIGMEGVPSILAFVEERLFGSARGRLKWSVAGIQLSRHELSQDGECVGLPPLLDNNDERTTANIHVHRHILHDGRGLPLGAPAHGGGGLWAGRGYAARGVVLVWLET</sequence>
<evidence type="ECO:0000313" key="2">
    <source>
        <dbReference type="Proteomes" id="UP001446871"/>
    </source>
</evidence>
<name>A0ABR1W063_9PEZI</name>
<dbReference type="Proteomes" id="UP001446871">
    <property type="component" value="Unassembled WGS sequence"/>
</dbReference>
<gene>
    <name evidence="1" type="ORF">PG996_003061</name>
</gene>
<proteinExistence type="predicted"/>